<keyword evidence="6 22" id="KW-0479">Metal-binding</keyword>
<feature type="region of interest" description="Disordered" evidence="23">
    <location>
        <begin position="619"/>
        <end position="638"/>
    </location>
</feature>
<evidence type="ECO:0000256" key="19">
    <source>
        <dbReference type="ARBA" id="ARBA00023254"/>
    </source>
</evidence>
<evidence type="ECO:0000256" key="10">
    <source>
        <dbReference type="ARBA" id="ARBA00022801"/>
    </source>
</evidence>
<dbReference type="InterPro" id="IPR006085">
    <property type="entry name" value="XPG_DNA_repair_N"/>
</dbReference>
<dbReference type="Proteomes" id="UP000053286">
    <property type="component" value="Unassembled WGS sequence"/>
</dbReference>
<feature type="non-terminal residue" evidence="26">
    <location>
        <position position="684"/>
    </location>
</feature>
<dbReference type="PROSITE" id="PS00842">
    <property type="entry name" value="XPG_2"/>
    <property type="match status" value="1"/>
</dbReference>
<dbReference type="AlphaFoldDB" id="A0A087QI03"/>
<feature type="domain" description="XPG N-terminal" evidence="25">
    <location>
        <begin position="1"/>
        <end position="99"/>
    </location>
</feature>
<dbReference type="CDD" id="cd09908">
    <property type="entry name" value="H3TH_EXO1"/>
    <property type="match status" value="1"/>
</dbReference>
<evidence type="ECO:0000256" key="3">
    <source>
        <dbReference type="ARBA" id="ARBA00020324"/>
    </source>
</evidence>
<evidence type="ECO:0000259" key="24">
    <source>
        <dbReference type="SMART" id="SM00484"/>
    </source>
</evidence>
<evidence type="ECO:0000256" key="14">
    <source>
        <dbReference type="ARBA" id="ARBA00022881"/>
    </source>
</evidence>
<evidence type="ECO:0000256" key="11">
    <source>
        <dbReference type="ARBA" id="ARBA00022839"/>
    </source>
</evidence>
<feature type="domain" description="XPG-I" evidence="24">
    <location>
        <begin position="138"/>
        <end position="208"/>
    </location>
</feature>
<evidence type="ECO:0000256" key="2">
    <source>
        <dbReference type="ARBA" id="ARBA00010563"/>
    </source>
</evidence>
<evidence type="ECO:0000256" key="13">
    <source>
        <dbReference type="ARBA" id="ARBA00022859"/>
    </source>
</evidence>
<evidence type="ECO:0000256" key="12">
    <source>
        <dbReference type="ARBA" id="ARBA00022842"/>
    </source>
</evidence>
<dbReference type="PANTHER" id="PTHR11081">
    <property type="entry name" value="FLAP ENDONUCLEASE FAMILY MEMBER"/>
    <property type="match status" value="1"/>
</dbReference>
<dbReference type="SMART" id="SM00484">
    <property type="entry name" value="XPGI"/>
    <property type="match status" value="1"/>
</dbReference>
<keyword evidence="9 22" id="KW-0228">DNA excision</keyword>
<evidence type="ECO:0000256" key="7">
    <source>
        <dbReference type="ARBA" id="ARBA00022759"/>
    </source>
</evidence>
<dbReference type="GO" id="GO:0051321">
    <property type="term" value="P:meiotic cell cycle"/>
    <property type="evidence" value="ECO:0007669"/>
    <property type="project" value="UniProtKB-KW"/>
</dbReference>
<feature type="region of interest" description="Disordered" evidence="23">
    <location>
        <begin position="433"/>
        <end position="468"/>
    </location>
</feature>
<accession>A0A087QI03</accession>
<keyword evidence="5 22" id="KW-0540">Nuclease</keyword>
<dbReference type="GO" id="GO:0006310">
    <property type="term" value="P:DNA recombination"/>
    <property type="evidence" value="ECO:0007669"/>
    <property type="project" value="TreeGrafter"/>
</dbReference>
<dbReference type="EC" id="3.1.-.-" evidence="22"/>
<evidence type="ECO:0000256" key="9">
    <source>
        <dbReference type="ARBA" id="ARBA00022769"/>
    </source>
</evidence>
<dbReference type="InterPro" id="IPR008918">
    <property type="entry name" value="HhH2"/>
</dbReference>
<dbReference type="InterPro" id="IPR037315">
    <property type="entry name" value="EXO1_H3TH"/>
</dbReference>
<dbReference type="FunFam" id="3.40.50.1010:FF:000111">
    <property type="entry name" value="Exonuclease 1"/>
    <property type="match status" value="1"/>
</dbReference>
<protein>
    <recommendedName>
        <fullName evidence="3 22">Exonuclease 1</fullName>
        <ecNumber evidence="22">3.1.-.-</ecNumber>
    </recommendedName>
</protein>
<keyword evidence="13" id="KW-0391">Immunity</keyword>
<comment type="similarity">
    <text evidence="2 22">Belongs to the XPG/RAD2 endonuclease family. EXO1 subfamily.</text>
</comment>
<dbReference type="InterPro" id="IPR019974">
    <property type="entry name" value="XPG_CS"/>
</dbReference>
<dbReference type="GO" id="GO:0017108">
    <property type="term" value="F:5'-flap endonuclease activity"/>
    <property type="evidence" value="ECO:0007669"/>
    <property type="project" value="TreeGrafter"/>
</dbReference>
<evidence type="ECO:0000256" key="4">
    <source>
        <dbReference type="ARBA" id="ARBA00022553"/>
    </source>
</evidence>
<dbReference type="CDD" id="cd09857">
    <property type="entry name" value="PIN_EXO1"/>
    <property type="match status" value="1"/>
</dbReference>
<dbReference type="InterPro" id="IPR036279">
    <property type="entry name" value="5-3_exonuclease_C_sf"/>
</dbReference>
<dbReference type="PRINTS" id="PR00853">
    <property type="entry name" value="XPGRADSUPER"/>
</dbReference>
<dbReference type="InterPro" id="IPR006084">
    <property type="entry name" value="XPG/Rad2"/>
</dbReference>
<gene>
    <name evidence="26" type="ORF">AS27_00226</name>
</gene>
<reference evidence="26 27" key="1">
    <citation type="submission" date="2014-04" db="EMBL/GenBank/DDBJ databases">
        <title>Genome evolution of avian class.</title>
        <authorList>
            <person name="Zhang G."/>
            <person name="Li C."/>
        </authorList>
    </citation>
    <scope>NUCLEOTIDE SEQUENCE [LARGE SCALE GENOMIC DNA]</scope>
    <source>
        <strain evidence="26">BGI_AS27</strain>
    </source>
</reference>
<dbReference type="GO" id="GO:0005634">
    <property type="term" value="C:nucleus"/>
    <property type="evidence" value="ECO:0007669"/>
    <property type="project" value="UniProtKB-SubCell"/>
</dbReference>
<comment type="function">
    <text evidence="20">5'-&gt;3' double-stranded DNA exonuclease which may also possess a cryptic 3'-&gt;5' double-stranded DNA exonuclease activity. Functions in DNA mismatch repair (MMR) to excise mismatch-containing DNA tracts directed by strand breaks located either 5' or 3' to the mismatch. Also exhibits endonuclease activity against 5'-overhanging flap structures similar to those generated by displacement synthesis when DNA polymerase encounters the 5'-end of a downstream Okazaki fragment. Required for somatic hypermutation (SHM) and class switch recombination (CSR) of immunoglobulin genes. Essential for male and female meiosis.</text>
</comment>
<dbReference type="Gene3D" id="1.10.150.20">
    <property type="entry name" value="5' to 3' exonuclease, C-terminal subdomain"/>
    <property type="match status" value="1"/>
</dbReference>
<dbReference type="SMART" id="SM00279">
    <property type="entry name" value="HhH2"/>
    <property type="match status" value="1"/>
</dbReference>
<dbReference type="InterPro" id="IPR006086">
    <property type="entry name" value="XPG-I_dom"/>
</dbReference>
<evidence type="ECO:0000313" key="27">
    <source>
        <dbReference type="Proteomes" id="UP000053286"/>
    </source>
</evidence>
<feature type="compositionally biased region" description="Polar residues" evidence="23">
    <location>
        <begin position="443"/>
        <end position="468"/>
    </location>
</feature>
<evidence type="ECO:0000256" key="6">
    <source>
        <dbReference type="ARBA" id="ARBA00022723"/>
    </source>
</evidence>
<dbReference type="GO" id="GO:0006298">
    <property type="term" value="P:mismatch repair"/>
    <property type="evidence" value="ECO:0007669"/>
    <property type="project" value="TreeGrafter"/>
</dbReference>
<evidence type="ECO:0000256" key="17">
    <source>
        <dbReference type="ARBA" id="ARBA00023204"/>
    </source>
</evidence>
<name>A0A087QI03_APTFO</name>
<keyword evidence="4" id="KW-0597">Phosphoprotein</keyword>
<keyword evidence="7" id="KW-0255">Endonuclease</keyword>
<evidence type="ECO:0000256" key="5">
    <source>
        <dbReference type="ARBA" id="ARBA00022722"/>
    </source>
</evidence>
<dbReference type="GO" id="GO:0002376">
    <property type="term" value="P:immune system process"/>
    <property type="evidence" value="ECO:0007669"/>
    <property type="project" value="UniProtKB-KW"/>
</dbReference>
<dbReference type="SMART" id="SM00485">
    <property type="entry name" value="XPGN"/>
    <property type="match status" value="1"/>
</dbReference>
<comment type="subunit">
    <text evidence="21">Interacts with the MLH1-PMS2 heterodimer via MLH1. Interacts with MSH3. Interacts with the MSH2-MSH6 heterodimer via MSH2, and this interaction may increase the processivity of the 5'-&gt;3' exonuclease activity. Interacts with PCNA, and this interaction may both stimulate the cryptic 3'-&gt;5' exonuclease activity and suppress the 5'-&gt;3' exonuclease activity. Interacts with WRN, and this interaction stimulates both the 5'-&gt;3' exonuclease activity and cleavage of 5'-overhanging flap structures. Interacts with RECQL/RECQ1, and this interaction stimulates cleavage of 5'-overhanging flap structures. Interacts with DNA helicase ZGRF1; the interaction is increased following DNA damage induction.</text>
</comment>
<dbReference type="InterPro" id="IPR044752">
    <property type="entry name" value="PIN-like_EXO1"/>
</dbReference>
<dbReference type="Pfam" id="PF00752">
    <property type="entry name" value="XPG_N"/>
    <property type="match status" value="1"/>
</dbReference>
<keyword evidence="16 22" id="KW-0238">DNA-binding</keyword>
<dbReference type="STRING" id="9233.A0A087QI03"/>
<keyword evidence="15" id="KW-0007">Acetylation</keyword>
<dbReference type="GO" id="GO:0003677">
    <property type="term" value="F:DNA binding"/>
    <property type="evidence" value="ECO:0007669"/>
    <property type="project" value="UniProtKB-UniRule"/>
</dbReference>
<keyword evidence="8 22" id="KW-0227">DNA damage</keyword>
<evidence type="ECO:0000256" key="23">
    <source>
        <dbReference type="SAM" id="MobiDB-lite"/>
    </source>
</evidence>
<keyword evidence="19" id="KW-0469">Meiosis</keyword>
<organism evidence="26 27">
    <name type="scientific">Aptenodytes forsteri</name>
    <name type="common">Emperor penguin</name>
    <dbReference type="NCBI Taxonomy" id="9233"/>
    <lineage>
        <taxon>Eukaryota</taxon>
        <taxon>Metazoa</taxon>
        <taxon>Chordata</taxon>
        <taxon>Craniata</taxon>
        <taxon>Vertebrata</taxon>
        <taxon>Euteleostomi</taxon>
        <taxon>Archelosauria</taxon>
        <taxon>Archosauria</taxon>
        <taxon>Dinosauria</taxon>
        <taxon>Saurischia</taxon>
        <taxon>Theropoda</taxon>
        <taxon>Coelurosauria</taxon>
        <taxon>Aves</taxon>
        <taxon>Neognathae</taxon>
        <taxon>Neoaves</taxon>
        <taxon>Aequornithes</taxon>
        <taxon>Sphenisciformes</taxon>
        <taxon>Spheniscidae</taxon>
        <taxon>Aptenodytes</taxon>
    </lineage>
</organism>
<comment type="subcellular location">
    <subcellularLocation>
        <location evidence="1 22">Nucleus</location>
    </subcellularLocation>
</comment>
<evidence type="ECO:0000256" key="20">
    <source>
        <dbReference type="ARBA" id="ARBA00057694"/>
    </source>
</evidence>
<evidence type="ECO:0000256" key="21">
    <source>
        <dbReference type="ARBA" id="ARBA00064664"/>
    </source>
</evidence>
<evidence type="ECO:0000256" key="15">
    <source>
        <dbReference type="ARBA" id="ARBA00022990"/>
    </source>
</evidence>
<dbReference type="GO" id="GO:0046872">
    <property type="term" value="F:metal ion binding"/>
    <property type="evidence" value="ECO:0007669"/>
    <property type="project" value="UniProtKB-UniRule"/>
</dbReference>
<dbReference type="Pfam" id="PF00867">
    <property type="entry name" value="XPG_I"/>
    <property type="match status" value="1"/>
</dbReference>
<evidence type="ECO:0000259" key="25">
    <source>
        <dbReference type="SMART" id="SM00485"/>
    </source>
</evidence>
<keyword evidence="10 22" id="KW-0378">Hydrolase</keyword>
<keyword evidence="11 22" id="KW-0269">Exonuclease</keyword>
<dbReference type="GO" id="GO:0035312">
    <property type="term" value="F:5'-3' DNA exonuclease activity"/>
    <property type="evidence" value="ECO:0007669"/>
    <property type="project" value="UniProtKB-UniRule"/>
</dbReference>
<evidence type="ECO:0000256" key="18">
    <source>
        <dbReference type="ARBA" id="ARBA00023242"/>
    </source>
</evidence>
<keyword evidence="27" id="KW-1185">Reference proteome</keyword>
<evidence type="ECO:0000256" key="22">
    <source>
        <dbReference type="RuleBase" id="RU910737"/>
    </source>
</evidence>
<dbReference type="PROSITE" id="PS00841">
    <property type="entry name" value="XPG_1"/>
    <property type="match status" value="1"/>
</dbReference>
<evidence type="ECO:0000256" key="1">
    <source>
        <dbReference type="ARBA" id="ARBA00004123"/>
    </source>
</evidence>
<comment type="cofactor">
    <cofactor evidence="22">
        <name>Mg(2+)</name>
        <dbReference type="ChEBI" id="CHEBI:18420"/>
    </cofactor>
    <text evidence="22">Binds 2 magnesium ions per subunit. They probably participate in the reaction catalyzed by the enzyme. May bind an additional third magnesium ion after substrate binding.</text>
</comment>
<keyword evidence="14 22" id="KW-0267">Excision nuclease</keyword>
<sequence length="684" mass="76529">MGIQGLLQFIKEAAEPTHVKKYKGQTVAVDTYCWLHKGAYACAEKLARGEPTDLYVAFCMKLVDMLLSFGIKPILVFDGCTLPSKKEVEKARREKRQASLLKGKQLLQEGRLSEARECFGRSVNVTHVMAREVIKAARARGVDCIVAPYEADAQLAYLNKIGMVQAIITEDSDLLAFGCKKVFLKIDKFGNGLEIDQARLGNCKQLGNVFTEEKFRYMCILSGCDYLSSIHGIGLAKACKLLKLANNPDIIKVIKKMGQYLKMNITVPEEYIQGFTRANNTFLYQLVFDPVNRKLVPLNAYEDDIDPETLIYAGRHFGDGTAFQIAIGNIDIDTMEQIDNYNPDTAQVMSLHANHVNSIWSRDYKLGPNADTVPHKMHLLEKPTTKGVEKIISVKGLKLPGKELLAKRPRSDIEEISDGELLNQYSFSKAKKFKKESDHDGQAQKSVSAVQSLDSSGNSVTQESSNSLPRVRNKFASFLQRKNKEKDAVIVPGTRSRFFCNDAIMFDSRAKKDDSNLTQDAEWDCQKQEVKHVAEDVCQFSETEKSTRTIFTSPGEMQKNCFRWFSSLVNNSGNPGPSHTVFSQQFHQQRSNCVVTQEDQINGVQTESGAVCGELEEESSPLTELERSSQSQKSCEPSECSLESSEILRESDSNSKLADDQCTWSPVFSAVQTDRKNTIIKTKV</sequence>
<evidence type="ECO:0000256" key="16">
    <source>
        <dbReference type="ARBA" id="ARBA00023125"/>
    </source>
</evidence>
<dbReference type="EMBL" id="KL225611">
    <property type="protein sequence ID" value="KFM00857.1"/>
    <property type="molecule type" value="Genomic_DNA"/>
</dbReference>
<dbReference type="SUPFAM" id="SSF47807">
    <property type="entry name" value="5' to 3' exonuclease, C-terminal subdomain"/>
    <property type="match status" value="1"/>
</dbReference>
<dbReference type="PANTHER" id="PTHR11081:SF8">
    <property type="entry name" value="EXONUCLEASE 1"/>
    <property type="match status" value="1"/>
</dbReference>
<dbReference type="FunFam" id="1.10.150.20:FF:000011">
    <property type="entry name" value="exonuclease 1"/>
    <property type="match status" value="1"/>
</dbReference>
<evidence type="ECO:0000256" key="8">
    <source>
        <dbReference type="ARBA" id="ARBA00022763"/>
    </source>
</evidence>
<dbReference type="InterPro" id="IPR029060">
    <property type="entry name" value="PIN-like_dom_sf"/>
</dbReference>
<dbReference type="SUPFAM" id="SSF88723">
    <property type="entry name" value="PIN domain-like"/>
    <property type="match status" value="1"/>
</dbReference>
<keyword evidence="17 22" id="KW-0234">DNA repair</keyword>
<evidence type="ECO:0000313" key="26">
    <source>
        <dbReference type="EMBL" id="KFM00857.1"/>
    </source>
</evidence>
<proteinExistence type="inferred from homology"/>
<keyword evidence="12 22" id="KW-0460">Magnesium</keyword>
<dbReference type="Gene3D" id="3.40.50.1010">
    <property type="entry name" value="5'-nuclease"/>
    <property type="match status" value="1"/>
</dbReference>
<keyword evidence="18 22" id="KW-0539">Nucleus</keyword>